<dbReference type="Gene3D" id="1.25.40.10">
    <property type="entry name" value="Tetratricopeptide repeat domain"/>
    <property type="match status" value="1"/>
</dbReference>
<evidence type="ECO:0000313" key="4">
    <source>
        <dbReference type="EMBL" id="KAF2794591.1"/>
    </source>
</evidence>
<evidence type="ECO:0000256" key="2">
    <source>
        <dbReference type="SAM" id="MobiDB-lite"/>
    </source>
</evidence>
<keyword evidence="1" id="KW-0677">Repeat</keyword>
<protein>
    <recommendedName>
        <fullName evidence="3">Nephrocystin 3-like N-terminal domain-containing protein</fullName>
    </recommendedName>
</protein>
<dbReference type="PANTHER" id="PTHR10039">
    <property type="entry name" value="AMELOGENIN"/>
    <property type="match status" value="1"/>
</dbReference>
<evidence type="ECO:0000259" key="3">
    <source>
        <dbReference type="Pfam" id="PF24883"/>
    </source>
</evidence>
<feature type="domain" description="Nephrocystin 3-like N-terminal" evidence="3">
    <location>
        <begin position="3"/>
        <end position="127"/>
    </location>
</feature>
<dbReference type="OrthoDB" id="3753627at2759"/>
<feature type="compositionally biased region" description="Acidic residues" evidence="2">
    <location>
        <begin position="1032"/>
        <end position="1041"/>
    </location>
</feature>
<dbReference type="PANTHER" id="PTHR10039:SF17">
    <property type="entry name" value="FUNGAL STAND N-TERMINAL GOODBYE DOMAIN-CONTAINING PROTEIN-RELATED"/>
    <property type="match status" value="1"/>
</dbReference>
<dbReference type="Proteomes" id="UP000799757">
    <property type="component" value="Unassembled WGS sequence"/>
</dbReference>
<proteinExistence type="predicted"/>
<dbReference type="SUPFAM" id="SSF48452">
    <property type="entry name" value="TPR-like"/>
    <property type="match status" value="2"/>
</dbReference>
<name>A0A6A6XE50_9PLEO</name>
<gene>
    <name evidence="4" type="ORF">K505DRAFT_324678</name>
</gene>
<dbReference type="InterPro" id="IPR056884">
    <property type="entry name" value="NPHP3-like_N"/>
</dbReference>
<reference evidence="4" key="1">
    <citation type="journal article" date="2020" name="Stud. Mycol.">
        <title>101 Dothideomycetes genomes: a test case for predicting lifestyles and emergence of pathogens.</title>
        <authorList>
            <person name="Haridas S."/>
            <person name="Albert R."/>
            <person name="Binder M."/>
            <person name="Bloem J."/>
            <person name="Labutti K."/>
            <person name="Salamov A."/>
            <person name="Andreopoulos B."/>
            <person name="Baker S."/>
            <person name="Barry K."/>
            <person name="Bills G."/>
            <person name="Bluhm B."/>
            <person name="Cannon C."/>
            <person name="Castanera R."/>
            <person name="Culley D."/>
            <person name="Daum C."/>
            <person name="Ezra D."/>
            <person name="Gonzalez J."/>
            <person name="Henrissat B."/>
            <person name="Kuo A."/>
            <person name="Liang C."/>
            <person name="Lipzen A."/>
            <person name="Lutzoni F."/>
            <person name="Magnuson J."/>
            <person name="Mondo S."/>
            <person name="Nolan M."/>
            <person name="Ohm R."/>
            <person name="Pangilinan J."/>
            <person name="Park H.-J."/>
            <person name="Ramirez L."/>
            <person name="Alfaro M."/>
            <person name="Sun H."/>
            <person name="Tritt A."/>
            <person name="Yoshinaga Y."/>
            <person name="Zwiers L.-H."/>
            <person name="Turgeon B."/>
            <person name="Goodwin S."/>
            <person name="Spatafora J."/>
            <person name="Crous P."/>
            <person name="Grigoriev I."/>
        </authorList>
    </citation>
    <scope>NUCLEOTIDE SEQUENCE</scope>
    <source>
        <strain evidence="4">CBS 109.77</strain>
    </source>
</reference>
<organism evidence="4 5">
    <name type="scientific">Melanomma pulvis-pyrius CBS 109.77</name>
    <dbReference type="NCBI Taxonomy" id="1314802"/>
    <lineage>
        <taxon>Eukaryota</taxon>
        <taxon>Fungi</taxon>
        <taxon>Dikarya</taxon>
        <taxon>Ascomycota</taxon>
        <taxon>Pezizomycotina</taxon>
        <taxon>Dothideomycetes</taxon>
        <taxon>Pleosporomycetidae</taxon>
        <taxon>Pleosporales</taxon>
        <taxon>Melanommataceae</taxon>
        <taxon>Melanomma</taxon>
    </lineage>
</organism>
<feature type="region of interest" description="Disordered" evidence="2">
    <location>
        <begin position="307"/>
        <end position="343"/>
    </location>
</feature>
<feature type="compositionally biased region" description="Polar residues" evidence="2">
    <location>
        <begin position="309"/>
        <end position="321"/>
    </location>
</feature>
<evidence type="ECO:0000256" key="1">
    <source>
        <dbReference type="ARBA" id="ARBA00022737"/>
    </source>
</evidence>
<dbReference type="Pfam" id="PF24883">
    <property type="entry name" value="NPHP3_N"/>
    <property type="match status" value="1"/>
</dbReference>
<feature type="compositionally biased region" description="Acidic residues" evidence="2">
    <location>
        <begin position="327"/>
        <end position="343"/>
    </location>
</feature>
<dbReference type="EMBL" id="MU001886">
    <property type="protein sequence ID" value="KAF2794591.1"/>
    <property type="molecule type" value="Genomic_DNA"/>
</dbReference>
<evidence type="ECO:0000313" key="5">
    <source>
        <dbReference type="Proteomes" id="UP000799757"/>
    </source>
</evidence>
<dbReference type="AlphaFoldDB" id="A0A6A6XE50"/>
<dbReference type="InterPro" id="IPR011990">
    <property type="entry name" value="TPR-like_helical_dom_sf"/>
</dbReference>
<sequence>MVITQTLQNIDKHVSAGHYYFHDNDESKQFIKNALCAMVYQIAERNAHYAASAAQTCQQSPNFSASTLATIWYDFFSSKFNADSGEKTYLVFDGIDEARHKDMVEFISLLHELLVSDSHIQVLLVGRPEMETITSSLDDLSAGNIDVSGTLNSHDISRFVDYSYGVYLSKHKIRGLRDTVTASLREKAHGMFLWVDLVCQELAKIKNIKVLKQHLDSMPAGLSALYERIFARMEAAGLDLKSQAQLRELFCCLSQFKEPPSVYILNEFIQYATEDPEFDVESAIADSCASLLSCEEMGRLLLQTKMKSENNQRQTQDSAETANDRGEDGDEIEEDSDLESLLDEDAAEREEYTRQRETKVNVRHASVGDFLNSKGLKTSTVLFSREDAAFHTAELSLRIICEGASAPLTISWDVWFHAMTNIFEQLDNVDEKTTAPYQTEIIIELLWVLFNSEALAKFISRLDSIGSEYVLNKSFFLGFNTDLGHKNRQAVQKWITKANGPDIIQLKPATRKWVEEIVESPLKLLVPLTKVCIHEWLYFDEGPFELYWRYRFAWLCLVATDLIPPCEPFSWQGKYPEFESSDPFNCLADIVQAERTVDVHRRIAKTMAFIGQSAMAEIEWNKAIELAETNGEEERLKELYYQFVLSLTSLREMRCSPVVLQFAEKYLALDPSNYKMQACLGLARLRHLDDRKGAIEGFRSALMLEPQDHSVLATLLDVLWEQGNFEGIMELFEKEDAEIRGGRIRACIERDFLQDVLFLAARETGKIETLVGYYEAEIARPCTELLISTDNDPRNESTWNEADEAIGRFNRQHLYPAGSALLMCRLAFLHQRYRGDSPAALRLWTTIFLERSDVYELGDISSQYSMNTLQTFMGMFAELLYEDALKPDGAVHDESLRSLERLRYRYDVFREHDEYGASLTNEKNLNLFLAMLYRQTGRNDEARELLKQQFERGIELLSDDIDWNDGFGWHILSKILFACGQKENAAIAQFLRRYVRYQPEEQEEVDRSQMANETTKSAGDKGPEKEEQPTREEDDEDGDGDRDEKPLFGIVERMVDDELLRCSMLHDCSNRGTATKKFSLFSCMICVRVQFCEDCYARHTSAVRNSTNTTADHRAEHGRLISVCSLKHEHIEVPRKGWRLKGDVMTIEGKDISLASWLESLHI</sequence>
<feature type="compositionally biased region" description="Basic and acidic residues" evidence="2">
    <location>
        <begin position="1018"/>
        <end position="1031"/>
    </location>
</feature>
<feature type="region of interest" description="Disordered" evidence="2">
    <location>
        <begin position="1002"/>
        <end position="1045"/>
    </location>
</feature>
<accession>A0A6A6XE50</accession>
<keyword evidence="5" id="KW-1185">Reference proteome</keyword>